<evidence type="ECO:0000256" key="8">
    <source>
        <dbReference type="RuleBase" id="RU363041"/>
    </source>
</evidence>
<keyword evidence="7 8" id="KW-0472">Membrane</keyword>
<evidence type="ECO:0000313" key="10">
    <source>
        <dbReference type="Proteomes" id="UP000714380"/>
    </source>
</evidence>
<keyword evidence="6 8" id="KW-1133">Transmembrane helix</keyword>
<sequence length="254" mass="27218">MDGLEPLLAGLTEQQALILLLASFLGSLLTAALGVGGGALLITVMAGIVPPLALIPVHGVVQMGSNTSRAWLTRRYTQWSKVGWFLGGSVLAAALGGLLLNRIDEAWIPLMVGLFILWLSWGPMPALGLGSTRMGLFSGGLLTTGMTVLVGATGPLVSAWLGRAGMDKWQYTANFSAIMSLQHGLKLLVFMCAGFAFHQWLAVMAAMIACGYIGTLVGLRLLGKIPETQFRYVFRWVLTLLAMRLVWQFFAAAH</sequence>
<feature type="transmembrane region" description="Helical" evidence="8">
    <location>
        <begin position="39"/>
        <end position="61"/>
    </location>
</feature>
<feature type="transmembrane region" description="Helical" evidence="8">
    <location>
        <begin position="233"/>
        <end position="253"/>
    </location>
</feature>
<dbReference type="Proteomes" id="UP000714380">
    <property type="component" value="Unassembled WGS sequence"/>
</dbReference>
<keyword evidence="4 8" id="KW-1003">Cell membrane</keyword>
<feature type="transmembrane region" description="Helical" evidence="8">
    <location>
        <begin position="173"/>
        <end position="193"/>
    </location>
</feature>
<evidence type="ECO:0000256" key="3">
    <source>
        <dbReference type="ARBA" id="ARBA00022448"/>
    </source>
</evidence>
<evidence type="ECO:0000256" key="7">
    <source>
        <dbReference type="ARBA" id="ARBA00023136"/>
    </source>
</evidence>
<evidence type="ECO:0000313" key="9">
    <source>
        <dbReference type="EMBL" id="MCA6062189.1"/>
    </source>
</evidence>
<evidence type="ECO:0000256" key="2">
    <source>
        <dbReference type="ARBA" id="ARBA00009142"/>
    </source>
</evidence>
<feature type="transmembrane region" description="Helical" evidence="8">
    <location>
        <begin position="200"/>
        <end position="221"/>
    </location>
</feature>
<accession>A0ABS7ZKD9</accession>
<name>A0ABS7ZKD9_9GAMM</name>
<feature type="transmembrane region" description="Helical" evidence="8">
    <location>
        <begin position="82"/>
        <end position="100"/>
    </location>
</feature>
<comment type="subcellular location">
    <subcellularLocation>
        <location evidence="1 8">Cell membrane</location>
        <topology evidence="1 8">Multi-pass membrane protein</topology>
    </subcellularLocation>
</comment>
<proteinExistence type="inferred from homology"/>
<keyword evidence="5 8" id="KW-0812">Transmembrane</keyword>
<gene>
    <name evidence="9" type="ORF">I9W95_01070</name>
</gene>
<feature type="transmembrane region" description="Helical" evidence="8">
    <location>
        <begin position="16"/>
        <end position="33"/>
    </location>
</feature>
<organism evidence="9 10">
    <name type="scientific">Thalassolituus marinus</name>
    <dbReference type="NCBI Taxonomy" id="671053"/>
    <lineage>
        <taxon>Bacteria</taxon>
        <taxon>Pseudomonadati</taxon>
        <taxon>Pseudomonadota</taxon>
        <taxon>Gammaproteobacteria</taxon>
        <taxon>Oceanospirillales</taxon>
        <taxon>Oceanospirillaceae</taxon>
        <taxon>Thalassolituus</taxon>
    </lineage>
</organism>
<dbReference type="EMBL" id="JAEDAH010000005">
    <property type="protein sequence ID" value="MCA6062189.1"/>
    <property type="molecule type" value="Genomic_DNA"/>
</dbReference>
<dbReference type="InterPro" id="IPR002781">
    <property type="entry name" value="TM_pro_TauE-like"/>
</dbReference>
<dbReference type="PANTHER" id="PTHR30269">
    <property type="entry name" value="TRANSMEMBRANE PROTEIN YFCA"/>
    <property type="match status" value="1"/>
</dbReference>
<evidence type="ECO:0000256" key="1">
    <source>
        <dbReference type="ARBA" id="ARBA00004651"/>
    </source>
</evidence>
<keyword evidence="10" id="KW-1185">Reference proteome</keyword>
<protein>
    <recommendedName>
        <fullName evidence="8">Probable membrane transporter protein</fullName>
    </recommendedName>
</protein>
<keyword evidence="3" id="KW-0813">Transport</keyword>
<comment type="similarity">
    <text evidence="2 8">Belongs to the 4-toluene sulfonate uptake permease (TSUP) (TC 2.A.102) family.</text>
</comment>
<dbReference type="PANTHER" id="PTHR30269:SF37">
    <property type="entry name" value="MEMBRANE TRANSPORTER PROTEIN"/>
    <property type="match status" value="1"/>
</dbReference>
<evidence type="ECO:0000256" key="6">
    <source>
        <dbReference type="ARBA" id="ARBA00022989"/>
    </source>
</evidence>
<evidence type="ECO:0000256" key="5">
    <source>
        <dbReference type="ARBA" id="ARBA00022692"/>
    </source>
</evidence>
<feature type="transmembrane region" description="Helical" evidence="8">
    <location>
        <begin position="106"/>
        <end position="124"/>
    </location>
</feature>
<dbReference type="Pfam" id="PF01925">
    <property type="entry name" value="TauE"/>
    <property type="match status" value="1"/>
</dbReference>
<feature type="transmembrane region" description="Helical" evidence="8">
    <location>
        <begin position="136"/>
        <end position="161"/>
    </location>
</feature>
<reference evidence="9 10" key="1">
    <citation type="submission" date="2020-12" db="EMBL/GenBank/DDBJ databases">
        <title>Novel Thalassolituus-related marine hydrocarbonoclastic bacteria mediated algae-derived hydrocarbons mineralization in twilight zone of the northern South China Sea.</title>
        <authorList>
            <person name="Dong C."/>
        </authorList>
    </citation>
    <scope>NUCLEOTIDE SEQUENCE [LARGE SCALE GENOMIC DNA]</scope>
    <source>
        <strain evidence="9 10">IMCC1826</strain>
    </source>
</reference>
<dbReference type="InterPro" id="IPR052017">
    <property type="entry name" value="TSUP"/>
</dbReference>
<evidence type="ECO:0000256" key="4">
    <source>
        <dbReference type="ARBA" id="ARBA00022475"/>
    </source>
</evidence>
<comment type="caution">
    <text evidence="9">The sequence shown here is derived from an EMBL/GenBank/DDBJ whole genome shotgun (WGS) entry which is preliminary data.</text>
</comment>